<feature type="signal peptide" evidence="2">
    <location>
        <begin position="1"/>
        <end position="23"/>
    </location>
</feature>
<name>A0ABW7NB58_9BACT</name>
<keyword evidence="2" id="KW-0732">Signal</keyword>
<keyword evidence="4" id="KW-1185">Reference proteome</keyword>
<evidence type="ECO:0000256" key="1">
    <source>
        <dbReference type="SAM" id="MobiDB-lite"/>
    </source>
</evidence>
<organism evidence="3 4">
    <name type="scientific">Marinoscillum luteum</name>
    <dbReference type="NCBI Taxonomy" id="861051"/>
    <lineage>
        <taxon>Bacteria</taxon>
        <taxon>Pseudomonadati</taxon>
        <taxon>Bacteroidota</taxon>
        <taxon>Cytophagia</taxon>
        <taxon>Cytophagales</taxon>
        <taxon>Reichenbachiellaceae</taxon>
        <taxon>Marinoscillum</taxon>
    </lineage>
</organism>
<evidence type="ECO:0000256" key="2">
    <source>
        <dbReference type="SAM" id="SignalP"/>
    </source>
</evidence>
<feature type="compositionally biased region" description="Low complexity" evidence="1">
    <location>
        <begin position="27"/>
        <end position="41"/>
    </location>
</feature>
<feature type="chain" id="PRO_5045577447" description="T9SS type A sorting domain-containing protein" evidence="2">
    <location>
        <begin position="24"/>
        <end position="867"/>
    </location>
</feature>
<accession>A0ABW7NB58</accession>
<dbReference type="Proteomes" id="UP001610063">
    <property type="component" value="Unassembled WGS sequence"/>
</dbReference>
<comment type="caution">
    <text evidence="3">The sequence shown here is derived from an EMBL/GenBank/DDBJ whole genome shotgun (WGS) entry which is preliminary data.</text>
</comment>
<sequence>MNDKIRVLLMVSLALLAETKGLASQQGPNGPGTSTTSGSTSYNWSNPSNATFDNTSAATASIVGAGNMTNTLRLTNFGFSIPVGATINGILVEIRMQGANGKTQDQTIQLRKSTGPVGTNKARKNSAWPKKNPRYIRFGGSSDLWGTTWTYSELNNTAFGIDIVAKSRNGTAAPRVEYVRITVTYNQILYYSKSTGDLHTLATWGTNTNGTGTAPSNFTADGQVFNLRNRTTAALTGNLTISGAGSKLVNGDGTNAINFTIPATFAYSGMVDVSNNATITINHLTVPTFGTISRGSNGGVSTVVFGASGNQSIDGRAFHHLTISGSGTKTLTGTAGAEGKLTIGSGSTFSDGGYIFTIDGNIENSGIHQSLTDGVIIMNGTASQTLLGTAGVYGHLEIDNTSGVTLTTSTTVSGTLYLTSGALSIGANTLSLSGNTQVTGGTLTGGASSALNITGTGSLGTLSFTSGAQSVNHFTLNRTSGDVTLSTPLTINTTLTMTSGNILNGANALTLGTSTSSRGTLNWTSGIVTGSFTRWFTNATNTGTTGLFPIGTSTDYRPARINFTSAPGTGGRLTAQFVEGHPGNAGLPLSESGGNIDRIGVTGVWGISANTLSGGLYTADFTATNFVGVDDYTKLHLLYRTNSASNWALNGTHQTTTGSNAAPVLQRTGMSGYGEYGVGGDQTDNSLPVELLYFKILQKGNSLALSWSTASELDNDYFELEQSLNGRDWLILAQVPGHGTSDIQHDYMLETKAPSVGTYYRLTQFDFDGKMERLGTLYYTRDERNSSNPLNLYPNPARAGGEVCFIDHQGGEIPGTVMLRSIRGGIIRVIDHNKEGYFILPDALPSGVYLLSWTVGGKVYSSKLVVR</sequence>
<dbReference type="EMBL" id="JBIPKE010000015">
    <property type="protein sequence ID" value="MFH6983704.1"/>
    <property type="molecule type" value="Genomic_DNA"/>
</dbReference>
<gene>
    <name evidence="3" type="ORF">ACHKAR_09650</name>
</gene>
<evidence type="ECO:0000313" key="4">
    <source>
        <dbReference type="Proteomes" id="UP001610063"/>
    </source>
</evidence>
<feature type="region of interest" description="Disordered" evidence="1">
    <location>
        <begin position="22"/>
        <end position="46"/>
    </location>
</feature>
<evidence type="ECO:0008006" key="5">
    <source>
        <dbReference type="Google" id="ProtNLM"/>
    </source>
</evidence>
<dbReference type="RefSeq" id="WP_395417244.1">
    <property type="nucleotide sequence ID" value="NZ_JBIPKE010000015.1"/>
</dbReference>
<reference evidence="3 4" key="1">
    <citation type="journal article" date="2013" name="Int. J. Syst. Evol. Microbiol.">
        <title>Marinoscillum luteum sp. nov., isolated from marine sediment.</title>
        <authorList>
            <person name="Cha I.T."/>
            <person name="Park S.J."/>
            <person name="Kim S.J."/>
            <person name="Kim J.G."/>
            <person name="Jung M.Y."/>
            <person name="Shin K.S."/>
            <person name="Kwon K.K."/>
            <person name="Yang S.H."/>
            <person name="Seo Y.S."/>
            <person name="Rhee S.K."/>
        </authorList>
    </citation>
    <scope>NUCLEOTIDE SEQUENCE [LARGE SCALE GENOMIC DNA]</scope>
    <source>
        <strain evidence="3 4">KCTC 23939</strain>
    </source>
</reference>
<protein>
    <recommendedName>
        <fullName evidence="5">T9SS type A sorting domain-containing protein</fullName>
    </recommendedName>
</protein>
<evidence type="ECO:0000313" key="3">
    <source>
        <dbReference type="EMBL" id="MFH6983704.1"/>
    </source>
</evidence>
<proteinExistence type="predicted"/>